<evidence type="ECO:0000313" key="8">
    <source>
        <dbReference type="EMBL" id="MDG3008276.1"/>
    </source>
</evidence>
<keyword evidence="4" id="KW-0228">DNA excision</keyword>
<keyword evidence="2 8" id="KW-0255">Endonuclease</keyword>
<evidence type="ECO:0000256" key="7">
    <source>
        <dbReference type="SAM" id="MobiDB-lite"/>
    </source>
</evidence>
<name>A0ABT6FLA1_9BACT</name>
<evidence type="ECO:0000256" key="5">
    <source>
        <dbReference type="ARBA" id="ARBA00022801"/>
    </source>
</evidence>
<dbReference type="Gene3D" id="3.20.20.150">
    <property type="entry name" value="Divalent-metal-dependent TIM barrel enzymes"/>
    <property type="match status" value="1"/>
</dbReference>
<dbReference type="InterPro" id="IPR036237">
    <property type="entry name" value="Xyl_isomerase-like_sf"/>
</dbReference>
<dbReference type="RefSeq" id="WP_277864603.1">
    <property type="nucleotide sequence ID" value="NZ_JARRAG010000004.1"/>
</dbReference>
<evidence type="ECO:0000256" key="2">
    <source>
        <dbReference type="ARBA" id="ARBA00022759"/>
    </source>
</evidence>
<keyword evidence="6" id="KW-0234">DNA repair</keyword>
<keyword evidence="9" id="KW-1185">Reference proteome</keyword>
<reference evidence="8 9" key="1">
    <citation type="submission" date="2023-03" db="EMBL/GenBank/DDBJ databases">
        <title>Paludisphaera mucosa sp. nov. a novel planctomycete from northern fen.</title>
        <authorList>
            <person name="Ivanova A."/>
        </authorList>
    </citation>
    <scope>NUCLEOTIDE SEQUENCE [LARGE SCALE GENOMIC DNA]</scope>
    <source>
        <strain evidence="8 9">Pla2</strain>
    </source>
</reference>
<dbReference type="GO" id="GO:0004519">
    <property type="term" value="F:endonuclease activity"/>
    <property type="evidence" value="ECO:0007669"/>
    <property type="project" value="UniProtKB-KW"/>
</dbReference>
<dbReference type="NCBIfam" id="TIGR00629">
    <property type="entry name" value="uvde"/>
    <property type="match status" value="1"/>
</dbReference>
<evidence type="ECO:0000256" key="6">
    <source>
        <dbReference type="ARBA" id="ARBA00023204"/>
    </source>
</evidence>
<protein>
    <submittedName>
        <fullName evidence="8">UV DNA damage repair endonuclease UvsE</fullName>
    </submittedName>
</protein>
<evidence type="ECO:0000256" key="4">
    <source>
        <dbReference type="ARBA" id="ARBA00022769"/>
    </source>
</evidence>
<dbReference type="EMBL" id="JARRAG010000004">
    <property type="protein sequence ID" value="MDG3008276.1"/>
    <property type="molecule type" value="Genomic_DNA"/>
</dbReference>
<dbReference type="InterPro" id="IPR004601">
    <property type="entry name" value="UvdE"/>
</dbReference>
<dbReference type="SUPFAM" id="SSF51658">
    <property type="entry name" value="Xylose isomerase-like"/>
    <property type="match status" value="1"/>
</dbReference>
<keyword evidence="3" id="KW-0227">DNA damage</keyword>
<gene>
    <name evidence="8" type="primary">uvsE</name>
    <name evidence="8" type="ORF">PZE19_31295</name>
</gene>
<evidence type="ECO:0000313" key="9">
    <source>
        <dbReference type="Proteomes" id="UP001216907"/>
    </source>
</evidence>
<keyword evidence="1" id="KW-0540">Nuclease</keyword>
<dbReference type="Proteomes" id="UP001216907">
    <property type="component" value="Unassembled WGS sequence"/>
</dbReference>
<feature type="region of interest" description="Disordered" evidence="7">
    <location>
        <begin position="289"/>
        <end position="322"/>
    </location>
</feature>
<accession>A0ABT6FLA1</accession>
<dbReference type="PANTHER" id="PTHR31290">
    <property type="entry name" value="UV-DAMAGE ENDONUCLEASE"/>
    <property type="match status" value="1"/>
</dbReference>
<dbReference type="PANTHER" id="PTHR31290:SF5">
    <property type="entry name" value="UV-DAMAGE ENDONUCLEASE"/>
    <property type="match status" value="1"/>
</dbReference>
<sequence length="322" mass="35879">MIRLGLCCTFRDEPIRFVTTTAAYVNRLSRADGLVKLSALCLANAEALLAALRFCKAADIGCFRVNSQVLPLKTHPQLAYGMEELPQGDGIVRRFRECGAFASLHGLRTCFHPDQFVVLNSRRPDVVDASVRELEYQAEVAEWIGADVINVHGGGTFGDKRKALDDFARALDRLSPRARSRLTVENDDRTFTPADLLPVCKAAGLPLVYDVHHHRCNPDGRSVEEATELALATWNREPLFHLSSPIAGWDGPRPERHHDFVDPHDFPDCWRGLDVTVEVEAKAKEAAVRKLRDDLDARPGAEREDRRTATPRDSPASRPNAE</sequence>
<feature type="compositionally biased region" description="Basic and acidic residues" evidence="7">
    <location>
        <begin position="289"/>
        <end position="310"/>
    </location>
</feature>
<dbReference type="Pfam" id="PF03851">
    <property type="entry name" value="UvdE"/>
    <property type="match status" value="1"/>
</dbReference>
<proteinExistence type="predicted"/>
<keyword evidence="5" id="KW-0378">Hydrolase</keyword>
<evidence type="ECO:0000256" key="1">
    <source>
        <dbReference type="ARBA" id="ARBA00022722"/>
    </source>
</evidence>
<organism evidence="8 9">
    <name type="scientific">Paludisphaera mucosa</name>
    <dbReference type="NCBI Taxonomy" id="3030827"/>
    <lineage>
        <taxon>Bacteria</taxon>
        <taxon>Pseudomonadati</taxon>
        <taxon>Planctomycetota</taxon>
        <taxon>Planctomycetia</taxon>
        <taxon>Isosphaerales</taxon>
        <taxon>Isosphaeraceae</taxon>
        <taxon>Paludisphaera</taxon>
    </lineage>
</organism>
<comment type="caution">
    <text evidence="8">The sequence shown here is derived from an EMBL/GenBank/DDBJ whole genome shotgun (WGS) entry which is preliminary data.</text>
</comment>
<evidence type="ECO:0000256" key="3">
    <source>
        <dbReference type="ARBA" id="ARBA00022763"/>
    </source>
</evidence>